<comment type="caution">
    <text evidence="6">The sequence shown here is derived from an EMBL/GenBank/DDBJ whole genome shotgun (WGS) entry which is preliminary data.</text>
</comment>
<comment type="similarity">
    <text evidence="2">Belongs to the GMC oxidoreductase family.</text>
</comment>
<sequence length="621" mass="68291">MPAHGAPDCDYVIVGSGAGGGTLAARLAEAGMRVVLLEAGGDPRAIPAGDARLPDDYDVPAFHPFASENPAMRWDFFVRHYACAAQQRRDPKYIEPRGGVLYPRAAALGGCTAHNAMILVRPPASDWDAIADATGDPSWRGARMQRYFRRLEDCRHRPVWRLLSWLGIDPTRHGWGGWLQTEKAMPLSVLRDRKLMRVLAESALEVLEDGRGMVRRLRWLVRGKADPNDWRLVRENADGICYTPLSTRGHQRMGARERVLDVAARHPDRLRVVLGALATRVLLDDGNRAIGVEYLSGARLYRAHAEPDDLPGELCRIHAGREVILAGGAFNTPQILMLSGIGAAGALERHGIAVRVDLPGVGRNLQDRYEIGVVNRMAFEWRVLRGARFERGDPGYRAWANRRRGMYTSNGAALAVIHRSRPAASQPDLLLMALLGLFKGYFPTYSRLIAEHHDYLSWCVLKAHTANRAGTVTLHSADPRDTPQIDFHYFEEGDDPQARDLKAVVAGIRAVRRMTQRMKDDGLIAAEELPGAHLQSDAELEGFVRDNAWGHHASCSCAIGPREAGGVLGSDFRVHGTHGLRVVDASVFPRIPGFFIACAVYMIAEKAADVIVADARTSGGT</sequence>
<dbReference type="PROSITE" id="PS00624">
    <property type="entry name" value="GMC_OXRED_2"/>
    <property type="match status" value="1"/>
</dbReference>
<dbReference type="GO" id="GO:0050660">
    <property type="term" value="F:flavin adenine dinucleotide binding"/>
    <property type="evidence" value="ECO:0007669"/>
    <property type="project" value="InterPro"/>
</dbReference>
<evidence type="ECO:0000256" key="1">
    <source>
        <dbReference type="ARBA" id="ARBA00001974"/>
    </source>
</evidence>
<keyword evidence="3" id="KW-0285">Flavoprotein</keyword>
<dbReference type="PANTHER" id="PTHR11552">
    <property type="entry name" value="GLUCOSE-METHANOL-CHOLINE GMC OXIDOREDUCTASE"/>
    <property type="match status" value="1"/>
</dbReference>
<dbReference type="InterPro" id="IPR036188">
    <property type="entry name" value="FAD/NAD-bd_sf"/>
</dbReference>
<protein>
    <submittedName>
        <fullName evidence="6">GMC family oxidoreductase</fullName>
    </submittedName>
</protein>
<accession>A0AA42CFU5</accession>
<dbReference type="SUPFAM" id="SSF54373">
    <property type="entry name" value="FAD-linked reductases, C-terminal domain"/>
    <property type="match status" value="1"/>
</dbReference>
<dbReference type="Gene3D" id="3.50.50.60">
    <property type="entry name" value="FAD/NAD(P)-binding domain"/>
    <property type="match status" value="1"/>
</dbReference>
<dbReference type="Gene3D" id="3.30.560.10">
    <property type="entry name" value="Glucose Oxidase, domain 3"/>
    <property type="match status" value="1"/>
</dbReference>
<organism evidence="6 7">
    <name type="scientific">Limobrevibacterium gyesilva</name>
    <dbReference type="NCBI Taxonomy" id="2991712"/>
    <lineage>
        <taxon>Bacteria</taxon>
        <taxon>Pseudomonadati</taxon>
        <taxon>Pseudomonadota</taxon>
        <taxon>Alphaproteobacteria</taxon>
        <taxon>Acetobacterales</taxon>
        <taxon>Acetobacteraceae</taxon>
        <taxon>Limobrevibacterium</taxon>
    </lineage>
</organism>
<dbReference type="EMBL" id="JAPDNT010000007">
    <property type="protein sequence ID" value="MCW3475291.1"/>
    <property type="molecule type" value="Genomic_DNA"/>
</dbReference>
<dbReference type="SUPFAM" id="SSF51905">
    <property type="entry name" value="FAD/NAD(P)-binding domain"/>
    <property type="match status" value="1"/>
</dbReference>
<feature type="domain" description="Glucose-methanol-choline oxidoreductase N-terminal" evidence="5">
    <location>
        <begin position="328"/>
        <end position="342"/>
    </location>
</feature>
<evidence type="ECO:0000259" key="5">
    <source>
        <dbReference type="PROSITE" id="PS00624"/>
    </source>
</evidence>
<dbReference type="Pfam" id="PF13450">
    <property type="entry name" value="NAD_binding_8"/>
    <property type="match status" value="1"/>
</dbReference>
<reference evidence="6" key="1">
    <citation type="submission" date="2022-09" db="EMBL/GenBank/DDBJ databases">
        <title>Rhodovastum sp. nov. RN2-1 isolated from soil in Seongnam, South Korea.</title>
        <authorList>
            <person name="Le N.T."/>
        </authorList>
    </citation>
    <scope>NUCLEOTIDE SEQUENCE</scope>
    <source>
        <strain evidence="6">RN2-1</strain>
    </source>
</reference>
<dbReference type="Pfam" id="PF00732">
    <property type="entry name" value="GMC_oxred_N"/>
    <property type="match status" value="1"/>
</dbReference>
<dbReference type="InterPro" id="IPR000172">
    <property type="entry name" value="GMC_OxRdtase_N"/>
</dbReference>
<evidence type="ECO:0000313" key="7">
    <source>
        <dbReference type="Proteomes" id="UP001165679"/>
    </source>
</evidence>
<dbReference type="Pfam" id="PF05199">
    <property type="entry name" value="GMC_oxred_C"/>
    <property type="match status" value="1"/>
</dbReference>
<dbReference type="GO" id="GO:0016614">
    <property type="term" value="F:oxidoreductase activity, acting on CH-OH group of donors"/>
    <property type="evidence" value="ECO:0007669"/>
    <property type="project" value="InterPro"/>
</dbReference>
<name>A0AA42CFU5_9PROT</name>
<evidence type="ECO:0000256" key="2">
    <source>
        <dbReference type="ARBA" id="ARBA00010790"/>
    </source>
</evidence>
<dbReference type="AlphaFoldDB" id="A0AA42CFU5"/>
<dbReference type="RefSeq" id="WP_264713986.1">
    <property type="nucleotide sequence ID" value="NZ_JAPDNT010000007.1"/>
</dbReference>
<evidence type="ECO:0000256" key="3">
    <source>
        <dbReference type="ARBA" id="ARBA00022630"/>
    </source>
</evidence>
<dbReference type="InterPro" id="IPR012132">
    <property type="entry name" value="GMC_OxRdtase"/>
</dbReference>
<dbReference type="PANTHER" id="PTHR11552:SF147">
    <property type="entry name" value="CHOLINE DEHYDROGENASE, MITOCHONDRIAL"/>
    <property type="match status" value="1"/>
</dbReference>
<keyword evidence="4" id="KW-0274">FAD</keyword>
<evidence type="ECO:0000313" key="6">
    <source>
        <dbReference type="EMBL" id="MCW3475291.1"/>
    </source>
</evidence>
<gene>
    <name evidence="6" type="ORF">OL599_11980</name>
</gene>
<reference evidence="6" key="2">
    <citation type="submission" date="2022-10" db="EMBL/GenBank/DDBJ databases">
        <authorList>
            <person name="Trinh H.N."/>
        </authorList>
    </citation>
    <scope>NUCLEOTIDE SEQUENCE</scope>
    <source>
        <strain evidence="6">RN2-1</strain>
    </source>
</reference>
<dbReference type="PIRSF" id="PIRSF000137">
    <property type="entry name" value="Alcohol_oxidase"/>
    <property type="match status" value="1"/>
</dbReference>
<dbReference type="Proteomes" id="UP001165679">
    <property type="component" value="Unassembled WGS sequence"/>
</dbReference>
<keyword evidence="7" id="KW-1185">Reference proteome</keyword>
<proteinExistence type="inferred from homology"/>
<evidence type="ECO:0000256" key="4">
    <source>
        <dbReference type="ARBA" id="ARBA00022827"/>
    </source>
</evidence>
<comment type="cofactor">
    <cofactor evidence="1">
        <name>FAD</name>
        <dbReference type="ChEBI" id="CHEBI:57692"/>
    </cofactor>
</comment>
<dbReference type="InterPro" id="IPR007867">
    <property type="entry name" value="GMC_OxRtase_C"/>
</dbReference>